<gene>
    <name evidence="1" type="ORF">ACFO9E_26100</name>
</gene>
<sequence length="294" mass="32046">MKAAVHHRMRIAAGAAAEMLSSGTADQVWLEGALACGFAHAASDIDLRGIVGGAELPRWGSRMVDGIRVDPQASSPQEIAELRQLLRTFDVRRDDLTSFRQARRAMHELMCLRTALSYRDGAWHPILTSEECEGYRRWAVADQAEVAASLAEDLVGLLESRLFESAHVVCRKLETCLLALDAAASGHPVLGAKWLPLLARPAINTVAPSVSDDGTRGDSWAWFRPTQRRITLALLTCWPTDATPGPPPAIADPAAGWLPQRYADGWFLRLGDTHLPVDESTLLGWLAAVSVDEQ</sequence>
<protein>
    <submittedName>
        <fullName evidence="1">Uncharacterized protein</fullName>
    </submittedName>
</protein>
<evidence type="ECO:0000313" key="2">
    <source>
        <dbReference type="Proteomes" id="UP001595993"/>
    </source>
</evidence>
<proteinExistence type="predicted"/>
<dbReference type="Proteomes" id="UP001595993">
    <property type="component" value="Unassembled WGS sequence"/>
</dbReference>
<evidence type="ECO:0000313" key="1">
    <source>
        <dbReference type="EMBL" id="MFC4611240.1"/>
    </source>
</evidence>
<accession>A0ABV9GDW7</accession>
<keyword evidence="2" id="KW-1185">Reference proteome</keyword>
<organism evidence="1 2">
    <name type="scientific">Streptomyces maoxianensis</name>
    <dbReference type="NCBI Taxonomy" id="1459942"/>
    <lineage>
        <taxon>Bacteria</taxon>
        <taxon>Bacillati</taxon>
        <taxon>Actinomycetota</taxon>
        <taxon>Actinomycetes</taxon>
        <taxon>Kitasatosporales</taxon>
        <taxon>Streptomycetaceae</taxon>
        <taxon>Streptomyces</taxon>
    </lineage>
</organism>
<reference evidence="2" key="1">
    <citation type="journal article" date="2019" name="Int. J. Syst. Evol. Microbiol.">
        <title>The Global Catalogue of Microorganisms (GCM) 10K type strain sequencing project: providing services to taxonomists for standard genome sequencing and annotation.</title>
        <authorList>
            <consortium name="The Broad Institute Genomics Platform"/>
            <consortium name="The Broad Institute Genome Sequencing Center for Infectious Disease"/>
            <person name="Wu L."/>
            <person name="Ma J."/>
        </authorList>
    </citation>
    <scope>NUCLEOTIDE SEQUENCE [LARGE SCALE GENOMIC DNA]</scope>
    <source>
        <strain evidence="2">CGMCC 4.7139</strain>
    </source>
</reference>
<name>A0ABV9GDW7_9ACTN</name>
<dbReference type="RefSeq" id="WP_381200090.1">
    <property type="nucleotide sequence ID" value="NZ_JBHSFE010000021.1"/>
</dbReference>
<dbReference type="EMBL" id="JBHSFE010000021">
    <property type="protein sequence ID" value="MFC4611240.1"/>
    <property type="molecule type" value="Genomic_DNA"/>
</dbReference>
<comment type="caution">
    <text evidence="1">The sequence shown here is derived from an EMBL/GenBank/DDBJ whole genome shotgun (WGS) entry which is preliminary data.</text>
</comment>